<feature type="domain" description="WH2" evidence="6">
    <location>
        <begin position="29"/>
        <end position="46"/>
    </location>
</feature>
<gene>
    <name evidence="7" type="ORF">chiPu_0026341</name>
</gene>
<dbReference type="AlphaFoldDB" id="A0A401TI53"/>
<proteinExistence type="predicted"/>
<evidence type="ECO:0000256" key="2">
    <source>
        <dbReference type="ARBA" id="ARBA00022490"/>
    </source>
</evidence>
<comment type="caution">
    <text evidence="7">The sequence shown here is derived from an EMBL/GenBank/DDBJ whole genome shotgun (WGS) entry which is preliminary data.</text>
</comment>
<dbReference type="Gene3D" id="3.90.810.10">
    <property type="entry name" value="CRIB domain"/>
    <property type="match status" value="1"/>
</dbReference>
<evidence type="ECO:0000313" key="8">
    <source>
        <dbReference type="Proteomes" id="UP000287033"/>
    </source>
</evidence>
<feature type="region of interest" description="Disordered" evidence="5">
    <location>
        <begin position="1"/>
        <end position="32"/>
    </location>
</feature>
<evidence type="ECO:0000256" key="1">
    <source>
        <dbReference type="ARBA" id="ARBA00004245"/>
    </source>
</evidence>
<reference evidence="7 8" key="1">
    <citation type="journal article" date="2018" name="Nat. Ecol. Evol.">
        <title>Shark genomes provide insights into elasmobranch evolution and the origin of vertebrates.</title>
        <authorList>
            <person name="Hara Y"/>
            <person name="Yamaguchi K"/>
            <person name="Onimaru K"/>
            <person name="Kadota M"/>
            <person name="Koyanagi M"/>
            <person name="Keeley SD"/>
            <person name="Tatsumi K"/>
            <person name="Tanaka K"/>
            <person name="Motone F"/>
            <person name="Kageyama Y"/>
            <person name="Nozu R"/>
            <person name="Adachi N"/>
            <person name="Nishimura O"/>
            <person name="Nakagawa R"/>
            <person name="Tanegashima C"/>
            <person name="Kiyatake I"/>
            <person name="Matsumoto R"/>
            <person name="Murakumo K"/>
            <person name="Nishida K"/>
            <person name="Terakita A"/>
            <person name="Kuratani S"/>
            <person name="Sato K"/>
            <person name="Hyodo S Kuraku.S."/>
        </authorList>
    </citation>
    <scope>NUCLEOTIDE SEQUENCE [LARGE SCALE GENOMIC DNA]</scope>
</reference>
<dbReference type="GO" id="GO:0003779">
    <property type="term" value="F:actin binding"/>
    <property type="evidence" value="ECO:0007669"/>
    <property type="project" value="InterPro"/>
</dbReference>
<dbReference type="InterPro" id="IPR011026">
    <property type="entry name" value="WAS_C"/>
</dbReference>
<dbReference type="PROSITE" id="PS51082">
    <property type="entry name" value="WH2"/>
    <property type="match status" value="1"/>
</dbReference>
<evidence type="ECO:0000256" key="3">
    <source>
        <dbReference type="ARBA" id="ARBA00022553"/>
    </source>
</evidence>
<feature type="compositionally biased region" description="Pro residues" evidence="5">
    <location>
        <begin position="1"/>
        <end position="27"/>
    </location>
</feature>
<sequence length="85" mass="8789">PPPPPAPCGPPPLGAPAPRVSGPPTPPSGRNALLDQIRSGIQLKNVAEVAESPQPHEEDNNGLVGALINVMKQRSKVIHSSGRPQ</sequence>
<dbReference type="OrthoDB" id="8963340at2759"/>
<dbReference type="InterPro" id="IPR036936">
    <property type="entry name" value="CRIB_dom_sf"/>
</dbReference>
<dbReference type="SUPFAM" id="SSF47912">
    <property type="entry name" value="Wiscott-Aldrich syndrome protein, WASP, C-terminal domain"/>
    <property type="match status" value="1"/>
</dbReference>
<dbReference type="InterPro" id="IPR003124">
    <property type="entry name" value="WH2_dom"/>
</dbReference>
<comment type="subcellular location">
    <subcellularLocation>
        <location evidence="1">Cytoplasm</location>
        <location evidence="1">Cytoskeleton</location>
    </subcellularLocation>
</comment>
<evidence type="ECO:0000256" key="4">
    <source>
        <dbReference type="ARBA" id="ARBA00023212"/>
    </source>
</evidence>
<keyword evidence="8" id="KW-1185">Reference proteome</keyword>
<dbReference type="Proteomes" id="UP000287033">
    <property type="component" value="Unassembled WGS sequence"/>
</dbReference>
<dbReference type="Pfam" id="PF02205">
    <property type="entry name" value="WH2"/>
    <property type="match status" value="1"/>
</dbReference>
<dbReference type="GO" id="GO:0005856">
    <property type="term" value="C:cytoskeleton"/>
    <property type="evidence" value="ECO:0007669"/>
    <property type="project" value="UniProtKB-SubCell"/>
</dbReference>
<dbReference type="STRING" id="137246.A0A401TI53"/>
<name>A0A401TI53_CHIPU</name>
<evidence type="ECO:0000313" key="7">
    <source>
        <dbReference type="EMBL" id="GCC42340.1"/>
    </source>
</evidence>
<dbReference type="EMBL" id="BEZZ01077293">
    <property type="protein sequence ID" value="GCC42340.1"/>
    <property type="molecule type" value="Genomic_DNA"/>
</dbReference>
<accession>A0A401TI53</accession>
<organism evidence="7 8">
    <name type="scientific">Chiloscyllium punctatum</name>
    <name type="common">Brownbanded bambooshark</name>
    <name type="synonym">Hemiscyllium punctatum</name>
    <dbReference type="NCBI Taxonomy" id="137246"/>
    <lineage>
        <taxon>Eukaryota</taxon>
        <taxon>Metazoa</taxon>
        <taxon>Chordata</taxon>
        <taxon>Craniata</taxon>
        <taxon>Vertebrata</taxon>
        <taxon>Chondrichthyes</taxon>
        <taxon>Elasmobranchii</taxon>
        <taxon>Galeomorphii</taxon>
        <taxon>Galeoidea</taxon>
        <taxon>Orectolobiformes</taxon>
        <taxon>Hemiscylliidae</taxon>
        <taxon>Chiloscyllium</taxon>
    </lineage>
</organism>
<keyword evidence="3" id="KW-0597">Phosphoprotein</keyword>
<dbReference type="GO" id="GO:0007015">
    <property type="term" value="P:actin filament organization"/>
    <property type="evidence" value="ECO:0007669"/>
    <property type="project" value="InterPro"/>
</dbReference>
<keyword evidence="2" id="KW-0963">Cytoplasm</keyword>
<protein>
    <recommendedName>
        <fullName evidence="6">WH2 domain-containing protein</fullName>
    </recommendedName>
</protein>
<evidence type="ECO:0000256" key="5">
    <source>
        <dbReference type="SAM" id="MobiDB-lite"/>
    </source>
</evidence>
<feature type="non-terminal residue" evidence="7">
    <location>
        <position position="1"/>
    </location>
</feature>
<dbReference type="SMART" id="SM00246">
    <property type="entry name" value="WH2"/>
    <property type="match status" value="1"/>
</dbReference>
<keyword evidence="4" id="KW-0206">Cytoskeleton</keyword>
<evidence type="ECO:0000259" key="6">
    <source>
        <dbReference type="PROSITE" id="PS51082"/>
    </source>
</evidence>